<dbReference type="PANTHER" id="PTHR43289:SF6">
    <property type="entry name" value="SERINE_THREONINE-PROTEIN KINASE NEKL-3"/>
    <property type="match status" value="1"/>
</dbReference>
<feature type="compositionally biased region" description="Low complexity" evidence="6">
    <location>
        <begin position="359"/>
        <end position="386"/>
    </location>
</feature>
<gene>
    <name evidence="8" type="ORF">BE17_06435</name>
</gene>
<keyword evidence="4 5" id="KW-0067">ATP-binding</keyword>
<reference evidence="8 9" key="1">
    <citation type="submission" date="2014-02" db="EMBL/GenBank/DDBJ databases">
        <title>The small core and large imbalanced accessory genome model reveals a collaborative survival strategy of Sorangium cellulosum strains in nature.</title>
        <authorList>
            <person name="Han K."/>
            <person name="Peng R."/>
            <person name="Blom J."/>
            <person name="Li Y.-Z."/>
        </authorList>
    </citation>
    <scope>NUCLEOTIDE SEQUENCE [LARGE SCALE GENOMIC DNA]</scope>
    <source>
        <strain evidence="8 9">So0011-07</strain>
    </source>
</reference>
<dbReference type="GO" id="GO:0004674">
    <property type="term" value="F:protein serine/threonine kinase activity"/>
    <property type="evidence" value="ECO:0007669"/>
    <property type="project" value="TreeGrafter"/>
</dbReference>
<keyword evidence="2 5" id="KW-0547">Nucleotide-binding</keyword>
<evidence type="ECO:0000259" key="7">
    <source>
        <dbReference type="PROSITE" id="PS50011"/>
    </source>
</evidence>
<dbReference type="CDD" id="cd14014">
    <property type="entry name" value="STKc_PknB_like"/>
    <property type="match status" value="1"/>
</dbReference>
<evidence type="ECO:0000313" key="8">
    <source>
        <dbReference type="EMBL" id="KYF92988.1"/>
    </source>
</evidence>
<dbReference type="PROSITE" id="PS50011">
    <property type="entry name" value="PROTEIN_KINASE_DOM"/>
    <property type="match status" value="1"/>
</dbReference>
<dbReference type="Pfam" id="PF00069">
    <property type="entry name" value="Pkinase"/>
    <property type="match status" value="1"/>
</dbReference>
<dbReference type="EMBL" id="JEMB01000855">
    <property type="protein sequence ID" value="KYF92988.1"/>
    <property type="molecule type" value="Genomic_DNA"/>
</dbReference>
<keyword evidence="3 8" id="KW-0418">Kinase</keyword>
<evidence type="ECO:0000256" key="6">
    <source>
        <dbReference type="SAM" id="MobiDB-lite"/>
    </source>
</evidence>
<evidence type="ECO:0000256" key="1">
    <source>
        <dbReference type="ARBA" id="ARBA00022679"/>
    </source>
</evidence>
<sequence length="520" mass="55890">MSVPSDPQGWRKFRPIAEIGRGGMADVCLAVAQGPAGFNKLVVLKRARIELCDDAEILAMFLDEARLAARLNHPNVVQTYEVGNDAERFFIAMEYLDGQPLSQVRSRVGLAELPLPLQVRILTDALAGLHYAHELRDFDGTPIHVVHRDASPQNIFVTYDGVIKVVDFGIAKAADSLSETRTGMLKGKVAYMSPEQSRGERVDRRSDVFSVGVILWESIAGRRMWKGYNDLAVLGRLGVGELPDLKVAAPDVDPELERICRRALAPALGDRHATAAELHADLERWLGAHHPGATAREVGAFVASRFAEERARIKQLVEEQLRDVRWSGSYSKVTISDLPKLGTGRVSMTPTLTAPTAFSPSDASSVPPPVSSTGTGQTTGRTGQKGRTSRPSRAMAAIAITFLLAAAVVTAGVLRPRPPRPAPVGPIEALADAPAAAPASKQEEVSLVVRVSPAEARLFLDGAPLSSGAYQGQLARDGRAHVVRAEAPGFLAQEEKITANNDVVVRLALERDARANPGKP</sequence>
<evidence type="ECO:0000313" key="9">
    <source>
        <dbReference type="Proteomes" id="UP000075635"/>
    </source>
</evidence>
<dbReference type="InterPro" id="IPR000719">
    <property type="entry name" value="Prot_kinase_dom"/>
</dbReference>
<dbReference type="AlphaFoldDB" id="A0A150SL96"/>
<dbReference type="GO" id="GO:0005524">
    <property type="term" value="F:ATP binding"/>
    <property type="evidence" value="ECO:0007669"/>
    <property type="project" value="UniProtKB-UniRule"/>
</dbReference>
<dbReference type="Proteomes" id="UP000075635">
    <property type="component" value="Unassembled WGS sequence"/>
</dbReference>
<dbReference type="PROSITE" id="PS00107">
    <property type="entry name" value="PROTEIN_KINASE_ATP"/>
    <property type="match status" value="1"/>
</dbReference>
<accession>A0A150SL96</accession>
<dbReference type="Gene3D" id="3.30.200.20">
    <property type="entry name" value="Phosphorylase Kinase, domain 1"/>
    <property type="match status" value="1"/>
</dbReference>
<feature type="non-terminal residue" evidence="8">
    <location>
        <position position="520"/>
    </location>
</feature>
<dbReference type="InterPro" id="IPR011009">
    <property type="entry name" value="Kinase-like_dom_sf"/>
</dbReference>
<feature type="binding site" evidence="5">
    <location>
        <position position="45"/>
    </location>
    <ligand>
        <name>ATP</name>
        <dbReference type="ChEBI" id="CHEBI:30616"/>
    </ligand>
</feature>
<proteinExistence type="predicted"/>
<organism evidence="8 9">
    <name type="scientific">Sorangium cellulosum</name>
    <name type="common">Polyangium cellulosum</name>
    <dbReference type="NCBI Taxonomy" id="56"/>
    <lineage>
        <taxon>Bacteria</taxon>
        <taxon>Pseudomonadati</taxon>
        <taxon>Myxococcota</taxon>
        <taxon>Polyangia</taxon>
        <taxon>Polyangiales</taxon>
        <taxon>Polyangiaceae</taxon>
        <taxon>Sorangium</taxon>
    </lineage>
</organism>
<evidence type="ECO:0000256" key="4">
    <source>
        <dbReference type="ARBA" id="ARBA00022840"/>
    </source>
</evidence>
<dbReference type="SUPFAM" id="SSF56112">
    <property type="entry name" value="Protein kinase-like (PK-like)"/>
    <property type="match status" value="1"/>
</dbReference>
<dbReference type="InterPro" id="IPR017441">
    <property type="entry name" value="Protein_kinase_ATP_BS"/>
</dbReference>
<feature type="region of interest" description="Disordered" evidence="6">
    <location>
        <begin position="352"/>
        <end position="391"/>
    </location>
</feature>
<comment type="caution">
    <text evidence="8">The sequence shown here is derived from an EMBL/GenBank/DDBJ whole genome shotgun (WGS) entry which is preliminary data.</text>
</comment>
<evidence type="ECO:0000256" key="2">
    <source>
        <dbReference type="ARBA" id="ARBA00022741"/>
    </source>
</evidence>
<feature type="domain" description="Protein kinase" evidence="7">
    <location>
        <begin position="13"/>
        <end position="286"/>
    </location>
</feature>
<name>A0A150SL96_SORCE</name>
<dbReference type="PANTHER" id="PTHR43289">
    <property type="entry name" value="MITOGEN-ACTIVATED PROTEIN KINASE KINASE KINASE 20-RELATED"/>
    <property type="match status" value="1"/>
</dbReference>
<keyword evidence="1" id="KW-0808">Transferase</keyword>
<protein>
    <submittedName>
        <fullName evidence="8">Protein kinase</fullName>
    </submittedName>
</protein>
<evidence type="ECO:0000256" key="3">
    <source>
        <dbReference type="ARBA" id="ARBA00022777"/>
    </source>
</evidence>
<evidence type="ECO:0000256" key="5">
    <source>
        <dbReference type="PROSITE-ProRule" id="PRU10141"/>
    </source>
</evidence>
<dbReference type="Gene3D" id="1.10.510.10">
    <property type="entry name" value="Transferase(Phosphotransferase) domain 1"/>
    <property type="match status" value="1"/>
</dbReference>